<name>A0A955RJZ8_9BACT</name>
<proteinExistence type="predicted"/>
<reference evidence="2" key="2">
    <citation type="journal article" date="2021" name="Microbiome">
        <title>Successional dynamics and alternative stable states in a saline activated sludge microbial community over 9 years.</title>
        <authorList>
            <person name="Wang Y."/>
            <person name="Ye J."/>
            <person name="Ju F."/>
            <person name="Liu L."/>
            <person name="Boyd J.A."/>
            <person name="Deng Y."/>
            <person name="Parks D.H."/>
            <person name="Jiang X."/>
            <person name="Yin X."/>
            <person name="Woodcroft B.J."/>
            <person name="Tyson G.W."/>
            <person name="Hugenholtz P."/>
            <person name="Polz M.F."/>
            <person name="Zhang T."/>
        </authorList>
    </citation>
    <scope>NUCLEOTIDE SEQUENCE</scope>
    <source>
        <strain evidence="2">HKST-UBA11</strain>
    </source>
</reference>
<dbReference type="EMBL" id="JAGQLH010000010">
    <property type="protein sequence ID" value="MCA9385256.1"/>
    <property type="molecule type" value="Genomic_DNA"/>
</dbReference>
<feature type="transmembrane region" description="Helical" evidence="1">
    <location>
        <begin position="49"/>
        <end position="68"/>
    </location>
</feature>
<reference evidence="2" key="1">
    <citation type="submission" date="2020-04" db="EMBL/GenBank/DDBJ databases">
        <authorList>
            <person name="Zhang T."/>
        </authorList>
    </citation>
    <scope>NUCLEOTIDE SEQUENCE</scope>
    <source>
        <strain evidence="2">HKST-UBA11</strain>
    </source>
</reference>
<gene>
    <name evidence="2" type="ORF">KC717_01265</name>
</gene>
<protein>
    <submittedName>
        <fullName evidence="2">Uncharacterized protein</fullName>
    </submittedName>
</protein>
<keyword evidence="1" id="KW-1133">Transmembrane helix</keyword>
<evidence type="ECO:0000256" key="1">
    <source>
        <dbReference type="SAM" id="Phobius"/>
    </source>
</evidence>
<feature type="transmembrane region" description="Helical" evidence="1">
    <location>
        <begin position="22"/>
        <end position="43"/>
    </location>
</feature>
<dbReference type="Proteomes" id="UP000754563">
    <property type="component" value="Unassembled WGS sequence"/>
</dbReference>
<accession>A0A955RJZ8</accession>
<keyword evidence="1" id="KW-0812">Transmembrane</keyword>
<evidence type="ECO:0000313" key="2">
    <source>
        <dbReference type="EMBL" id="MCA9385256.1"/>
    </source>
</evidence>
<organism evidence="2 3">
    <name type="scientific">Candidatus Dojkabacteria bacterium</name>
    <dbReference type="NCBI Taxonomy" id="2099670"/>
    <lineage>
        <taxon>Bacteria</taxon>
        <taxon>Candidatus Dojkabacteria</taxon>
    </lineage>
</organism>
<sequence>MSSDGECDNNGTELDPGQKKRLVRGLIAIAGVSIGLGFVFLGPKIIEPSWAYTIGTTLIALPAVWAAISNNDETKGKPN</sequence>
<keyword evidence="1" id="KW-0472">Membrane</keyword>
<evidence type="ECO:0000313" key="3">
    <source>
        <dbReference type="Proteomes" id="UP000754563"/>
    </source>
</evidence>
<comment type="caution">
    <text evidence="2">The sequence shown here is derived from an EMBL/GenBank/DDBJ whole genome shotgun (WGS) entry which is preliminary data.</text>
</comment>
<dbReference type="AlphaFoldDB" id="A0A955RJZ8"/>